<dbReference type="Proteomes" id="UP000324479">
    <property type="component" value="Unassembled WGS sequence"/>
</dbReference>
<feature type="compositionally biased region" description="Acidic residues" evidence="1">
    <location>
        <begin position="388"/>
        <end position="397"/>
    </location>
</feature>
<evidence type="ECO:0000313" key="3">
    <source>
        <dbReference type="EMBL" id="KAA5544502.1"/>
    </source>
</evidence>
<reference evidence="3 4" key="1">
    <citation type="submission" date="2019-08" db="EMBL/GenBank/DDBJ databases">
        <authorList>
            <person name="Dhanesh K."/>
            <person name="Kumar G."/>
            <person name="Sasikala C."/>
            <person name="Venkata Ramana C."/>
        </authorList>
    </citation>
    <scope>NUCLEOTIDE SEQUENCE [LARGE SCALE GENOMIC DNA]</scope>
    <source>
        <strain evidence="3 4">JC645</strain>
    </source>
</reference>
<dbReference type="Pfam" id="PF05076">
    <property type="entry name" value="SUFU"/>
    <property type="match status" value="1"/>
</dbReference>
<dbReference type="InterPro" id="IPR020941">
    <property type="entry name" value="SUFU-like_domain"/>
</dbReference>
<feature type="region of interest" description="Disordered" evidence="1">
    <location>
        <begin position="117"/>
        <end position="334"/>
    </location>
</feature>
<dbReference type="EMBL" id="VWOX01000004">
    <property type="protein sequence ID" value="KAA5544502.1"/>
    <property type="molecule type" value="Genomic_DNA"/>
</dbReference>
<dbReference type="AlphaFoldDB" id="A0A5M6DDZ3"/>
<gene>
    <name evidence="3" type="ORF">FYK55_09235</name>
</gene>
<protein>
    <recommendedName>
        <fullName evidence="2">Suppressor of fused-like domain-containing protein</fullName>
    </recommendedName>
</protein>
<feature type="domain" description="Suppressor of fused-like" evidence="2">
    <location>
        <begin position="546"/>
        <end position="696"/>
    </location>
</feature>
<evidence type="ECO:0000259" key="2">
    <source>
        <dbReference type="Pfam" id="PF05076"/>
    </source>
</evidence>
<evidence type="ECO:0000313" key="4">
    <source>
        <dbReference type="Proteomes" id="UP000324479"/>
    </source>
</evidence>
<feature type="compositionally biased region" description="Low complexity" evidence="1">
    <location>
        <begin position="177"/>
        <end position="190"/>
    </location>
</feature>
<evidence type="ECO:0000256" key="1">
    <source>
        <dbReference type="SAM" id="MobiDB-lite"/>
    </source>
</evidence>
<accession>A0A5M6DDZ3</accession>
<feature type="compositionally biased region" description="Basic and acidic residues" evidence="1">
    <location>
        <begin position="281"/>
        <end position="290"/>
    </location>
</feature>
<feature type="region of interest" description="Disordered" evidence="1">
    <location>
        <begin position="383"/>
        <end position="462"/>
    </location>
</feature>
<keyword evidence="4" id="KW-1185">Reference proteome</keyword>
<feature type="compositionally biased region" description="Basic and acidic residues" evidence="1">
    <location>
        <begin position="437"/>
        <end position="454"/>
    </location>
</feature>
<comment type="caution">
    <text evidence="3">The sequence shown here is derived from an EMBL/GenBank/DDBJ whole genome shotgun (WGS) entry which is preliminary data.</text>
</comment>
<proteinExistence type="predicted"/>
<organism evidence="3 4">
    <name type="scientific">Roseiconus nitratireducens</name>
    <dbReference type="NCBI Taxonomy" id="2605748"/>
    <lineage>
        <taxon>Bacteria</taxon>
        <taxon>Pseudomonadati</taxon>
        <taxon>Planctomycetota</taxon>
        <taxon>Planctomycetia</taxon>
        <taxon>Pirellulales</taxon>
        <taxon>Pirellulaceae</taxon>
        <taxon>Roseiconus</taxon>
    </lineage>
</organism>
<feature type="compositionally biased region" description="Basic and acidic residues" evidence="1">
    <location>
        <begin position="191"/>
        <end position="263"/>
    </location>
</feature>
<name>A0A5M6DDZ3_9BACT</name>
<feature type="compositionally biased region" description="Low complexity" evidence="1">
    <location>
        <begin position="297"/>
        <end position="311"/>
    </location>
</feature>
<sequence length="707" mass="78842">MLGFAPPVLRNGFSVSQVASMSKQWYVRTTKGKRGPYSATQLQRYIDAGAIGPKTGIGSDDGKWLPAGAFRGLKFPIAVTDASADLVDGSVGEDQIESSHWVPDSASEEAMLKRQSELDSRATELDRHADRIRDREDQVSQRESQLDRREAELREREDDVAAREHQVAQVDERHRQQTQTLEAQAAQWETRGAEQRTEAERLEHQRKELEARDDRLIDQQQELDRRQEELEKAESHLSQRAAELDDRESSLNQRSDDLDHRQQSLDQSQQAIREPAAQPDRPGEESEPRDPTPSNLEASVAPEASEAPEASGDSLTGQAGPPSGDATRVAGASEDLLSEKQHLLQEFAARQSALARREQELIRRETELTRRELEWVQLSVGTVRGTDDDSDGFDEDASERPTHVVSTPESAGSDASGLVETAEERSASAPISGPPDHLPHDQRSHDPVPHDQRPPDAASAEDDTIHDVAQLSIPPDVIQANSWDEFSHRIASNQTGVDGGELTKIGFRSALEGHRREAYEHRFGPCDQTLVDSDPAMRVDLSIHLPRGDREFCTLVTSGMSDYPIPMPRGQRSVRAELLMYVAQVDDRAINVLRCAAKMPFKHKRGLSIGTTAALGDLDGWLLDSKHRACVYLLPTIEADSKPISVPDDDGGPIQLFWLVTITAAERSVIDGSGIHKFLPLMRKYQHSVCFDPSRECYVKRKRWFRR</sequence>
<feature type="compositionally biased region" description="Basic and acidic residues" evidence="1">
    <location>
        <begin position="117"/>
        <end position="175"/>
    </location>
</feature>
<dbReference type="RefSeq" id="WP_161604392.1">
    <property type="nucleotide sequence ID" value="NZ_VWOX01000004.1"/>
</dbReference>